<dbReference type="EMBL" id="JALBCA010000141">
    <property type="protein sequence ID" value="KAI2382152.1"/>
    <property type="molecule type" value="Genomic_DNA"/>
</dbReference>
<comment type="caution">
    <text evidence="1">The sequence shown here is derived from an EMBL/GenBank/DDBJ whole genome shotgun (WGS) entry which is preliminary data.</text>
</comment>
<evidence type="ECO:0000313" key="1">
    <source>
        <dbReference type="EMBL" id="KAI2382152.1"/>
    </source>
</evidence>
<accession>A0ACB8UNB9</accession>
<organism evidence="1">
    <name type="scientific">Ophidiomyces ophidiicola</name>
    <dbReference type="NCBI Taxonomy" id="1387563"/>
    <lineage>
        <taxon>Eukaryota</taxon>
        <taxon>Fungi</taxon>
        <taxon>Dikarya</taxon>
        <taxon>Ascomycota</taxon>
        <taxon>Pezizomycotina</taxon>
        <taxon>Eurotiomycetes</taxon>
        <taxon>Eurotiomycetidae</taxon>
        <taxon>Onygenales</taxon>
        <taxon>Onygenaceae</taxon>
        <taxon>Ophidiomyces</taxon>
    </lineage>
</organism>
<proteinExistence type="predicted"/>
<gene>
    <name evidence="1" type="ORF">LOY88_006271</name>
</gene>
<protein>
    <submittedName>
        <fullName evidence="1">Uncharacterized protein</fullName>
    </submittedName>
</protein>
<reference evidence="1" key="1">
    <citation type="journal article" date="2022" name="bioRxiv">
        <title>Population genetic analysis of Ophidiomyces ophidiicola, the causative agent of snake fungal disease, indicates recent introductions to the USA.</title>
        <authorList>
            <person name="Ladner J.T."/>
            <person name="Palmer J.M."/>
            <person name="Ettinger C.L."/>
            <person name="Stajich J.E."/>
            <person name="Farrell T.M."/>
            <person name="Glorioso B.M."/>
            <person name="Lawson B."/>
            <person name="Price S.J."/>
            <person name="Stengle A.G."/>
            <person name="Grear D.A."/>
            <person name="Lorch J.M."/>
        </authorList>
    </citation>
    <scope>NUCLEOTIDE SEQUENCE</scope>
    <source>
        <strain evidence="1">NWHC 24266-5</strain>
    </source>
</reference>
<sequence length="360" mass="40622">MASPFQVLGFTVPPRRRVKFFVEMPVEIMFMVANFLSNTDLANLRLVSKDFGWVEAVLLKTIRIRVSADFVRKAELFIQARPGTTTIHCLSFSAAFARPGVKGVKTWKILTAGVSMLISRGDVVKIQKVSMLPSSTEIIPFLNALRRSGVTTIKTLELHRFTEHNGIYARDADRLGSLLAGIEALGISIECWSPRSGYPRFMTLVTGSCRNLKVLELSLWMRNLRVARAIPHPLDLGISRVRFPQLRSLTLSQLALDWNCFDWPLFTSSKALETVNLFDILLQPTDVGRYYADYMPQLWPHLWIGDDWGSVINKLTLMFATTATQVTIWQPLAPVFNNEQFHWSAAINLPSSPSVRVLGR</sequence>
<name>A0ACB8UNB9_9EURO</name>